<evidence type="ECO:0000256" key="5">
    <source>
        <dbReference type="SAM" id="Phobius"/>
    </source>
</evidence>
<reference evidence="7 8" key="1">
    <citation type="journal article" date="2021" name="Arch. Microbiol.">
        <title>Harenicola maris gen. nov., sp. nov. isolated from the Sea of Japan shallow sediments.</title>
        <authorList>
            <person name="Romanenko L.A."/>
            <person name="Kurilenko V.V."/>
            <person name="Chernysheva N.Y."/>
            <person name="Tekutyeva L.A."/>
            <person name="Velansky P.V."/>
            <person name="Svetashev V.I."/>
            <person name="Isaeva M.P."/>
        </authorList>
    </citation>
    <scope>NUCLEOTIDE SEQUENCE [LARGE SCALE GENOMIC DNA]</scope>
    <source>
        <strain evidence="7 8">KMM 3653</strain>
    </source>
</reference>
<dbReference type="EMBL" id="JADQAZ010000001">
    <property type="protein sequence ID" value="MBT0956717.1"/>
    <property type="molecule type" value="Genomic_DNA"/>
</dbReference>
<dbReference type="GO" id="GO:0016020">
    <property type="term" value="C:membrane"/>
    <property type="evidence" value="ECO:0007669"/>
    <property type="project" value="UniProtKB-SubCell"/>
</dbReference>
<feature type="transmembrane region" description="Helical" evidence="5">
    <location>
        <begin position="181"/>
        <end position="209"/>
    </location>
</feature>
<sequence>MDLNFATIGLLLRKTIAEPRQAARDLMGLNLGLGPSWQAFALAVVMTVLVGQGLGMLLSSGAPEQTVIATPPGADGSQLNFSLTITPVMGAMILGLLLVFMVFCVHWIGRVFGGQGRFEDSLVVMAWHQFAMVVLQVAMVLLITLIPAMSGLAVTMILVANFILLSLFVTEIHGFSSLPKVFAMIIVSMLVVAFALSLVISIALVAAGVEVPNA</sequence>
<dbReference type="Proteomes" id="UP001315686">
    <property type="component" value="Unassembled WGS sequence"/>
</dbReference>
<keyword evidence="3 5" id="KW-1133">Transmembrane helix</keyword>
<dbReference type="AlphaFoldDB" id="A0AAP2CP67"/>
<gene>
    <name evidence="7" type="ORF">IV417_04920</name>
</gene>
<evidence type="ECO:0000259" key="6">
    <source>
        <dbReference type="Pfam" id="PF04893"/>
    </source>
</evidence>
<keyword evidence="8" id="KW-1185">Reference proteome</keyword>
<feature type="transmembrane region" description="Helical" evidence="5">
    <location>
        <begin position="152"/>
        <end position="169"/>
    </location>
</feature>
<evidence type="ECO:0000313" key="8">
    <source>
        <dbReference type="Proteomes" id="UP001315686"/>
    </source>
</evidence>
<name>A0AAP2CP67_9RHOB</name>
<comment type="caution">
    <text evidence="7">The sequence shown here is derived from an EMBL/GenBank/DDBJ whole genome shotgun (WGS) entry which is preliminary data.</text>
</comment>
<feature type="transmembrane region" description="Helical" evidence="5">
    <location>
        <begin position="39"/>
        <end position="61"/>
    </location>
</feature>
<protein>
    <submittedName>
        <fullName evidence="7">YIP1 family protein</fullName>
    </submittedName>
</protein>
<evidence type="ECO:0000256" key="2">
    <source>
        <dbReference type="ARBA" id="ARBA00022692"/>
    </source>
</evidence>
<comment type="subcellular location">
    <subcellularLocation>
        <location evidence="1">Membrane</location>
        <topology evidence="1">Multi-pass membrane protein</topology>
    </subcellularLocation>
</comment>
<dbReference type="InterPro" id="IPR006977">
    <property type="entry name" value="Yip1_dom"/>
</dbReference>
<dbReference type="RefSeq" id="WP_327792913.1">
    <property type="nucleotide sequence ID" value="NZ_JADQAZ010000001.1"/>
</dbReference>
<keyword evidence="4 5" id="KW-0472">Membrane</keyword>
<accession>A0AAP2CP67</accession>
<evidence type="ECO:0000256" key="1">
    <source>
        <dbReference type="ARBA" id="ARBA00004141"/>
    </source>
</evidence>
<evidence type="ECO:0000256" key="3">
    <source>
        <dbReference type="ARBA" id="ARBA00022989"/>
    </source>
</evidence>
<evidence type="ECO:0000313" key="7">
    <source>
        <dbReference type="EMBL" id="MBT0956717.1"/>
    </source>
</evidence>
<feature type="transmembrane region" description="Helical" evidence="5">
    <location>
        <begin position="121"/>
        <end position="146"/>
    </location>
</feature>
<feature type="transmembrane region" description="Helical" evidence="5">
    <location>
        <begin position="81"/>
        <end position="109"/>
    </location>
</feature>
<keyword evidence="2 5" id="KW-0812">Transmembrane</keyword>
<evidence type="ECO:0000256" key="4">
    <source>
        <dbReference type="ARBA" id="ARBA00023136"/>
    </source>
</evidence>
<organism evidence="7 8">
    <name type="scientific">Harenicola maris</name>
    <dbReference type="NCBI Taxonomy" id="2841044"/>
    <lineage>
        <taxon>Bacteria</taxon>
        <taxon>Pseudomonadati</taxon>
        <taxon>Pseudomonadota</taxon>
        <taxon>Alphaproteobacteria</taxon>
        <taxon>Rhodobacterales</taxon>
        <taxon>Paracoccaceae</taxon>
        <taxon>Harenicola</taxon>
    </lineage>
</organism>
<proteinExistence type="predicted"/>
<dbReference type="Pfam" id="PF04893">
    <property type="entry name" value="Yip1"/>
    <property type="match status" value="1"/>
</dbReference>
<feature type="domain" description="Yip1" evidence="6">
    <location>
        <begin position="15"/>
        <end position="198"/>
    </location>
</feature>